<dbReference type="GO" id="GO:0008168">
    <property type="term" value="F:methyltransferase activity"/>
    <property type="evidence" value="ECO:0007669"/>
    <property type="project" value="UniProtKB-KW"/>
</dbReference>
<evidence type="ECO:0000259" key="6">
    <source>
        <dbReference type="Pfam" id="PF00590"/>
    </source>
</evidence>
<dbReference type="NCBIfam" id="TIGR00096">
    <property type="entry name" value="16S rRNA (cytidine(1402)-2'-O)-methyltransferase"/>
    <property type="match status" value="1"/>
</dbReference>
<dbReference type="InterPro" id="IPR000878">
    <property type="entry name" value="4pyrrol_Mease"/>
</dbReference>
<dbReference type="GeneID" id="68113124"/>
<dbReference type="OrthoDB" id="289942at2759"/>
<protein>
    <recommendedName>
        <fullName evidence="6">Tetrapyrrole methylase domain-containing protein</fullName>
    </recommendedName>
</protein>
<dbReference type="SUPFAM" id="SSF53790">
    <property type="entry name" value="Tetrapyrrole methylase"/>
    <property type="match status" value="1"/>
</dbReference>
<keyword evidence="4" id="KW-0808">Transferase</keyword>
<dbReference type="PANTHER" id="PTHR46111:SF1">
    <property type="entry name" value="RIBOSOMAL RNA SMALL SUBUNIT METHYLTRANSFERASE I"/>
    <property type="match status" value="1"/>
</dbReference>
<dbReference type="InterPro" id="IPR035996">
    <property type="entry name" value="4pyrrol_Methylase_sf"/>
</dbReference>
<dbReference type="InterPro" id="IPR014777">
    <property type="entry name" value="4pyrrole_Mease_sub1"/>
</dbReference>
<name>A0A6A5BAZ3_NAEFO</name>
<dbReference type="AlphaFoldDB" id="A0A6A5BAZ3"/>
<dbReference type="VEuPathDB" id="AmoebaDB:NfTy_044240"/>
<dbReference type="Proteomes" id="UP000444721">
    <property type="component" value="Unassembled WGS sequence"/>
</dbReference>
<keyword evidence="2" id="KW-0698">rRNA processing</keyword>
<dbReference type="GO" id="GO:0006364">
    <property type="term" value="P:rRNA processing"/>
    <property type="evidence" value="ECO:0007669"/>
    <property type="project" value="UniProtKB-KW"/>
</dbReference>
<dbReference type="PANTHER" id="PTHR46111">
    <property type="entry name" value="RIBOSOMAL RNA SMALL SUBUNIT METHYLTRANSFERASE I"/>
    <property type="match status" value="1"/>
</dbReference>
<evidence type="ECO:0000256" key="5">
    <source>
        <dbReference type="ARBA" id="ARBA00022691"/>
    </source>
</evidence>
<dbReference type="HAMAP" id="MF_01877">
    <property type="entry name" value="16SrRNA_methyltr_I"/>
    <property type="match status" value="1"/>
</dbReference>
<dbReference type="OMA" id="EDIKGEC"/>
<keyword evidence="3" id="KW-0489">Methyltransferase</keyword>
<dbReference type="InterPro" id="IPR014776">
    <property type="entry name" value="4pyrrole_Mease_sub2"/>
</dbReference>
<keyword evidence="8" id="KW-1185">Reference proteome</keyword>
<evidence type="ECO:0000256" key="3">
    <source>
        <dbReference type="ARBA" id="ARBA00022603"/>
    </source>
</evidence>
<gene>
    <name evidence="7" type="ORF">FDP41_005906</name>
</gene>
<dbReference type="VEuPathDB" id="AmoebaDB:FDP41_005906"/>
<organism evidence="7 8">
    <name type="scientific">Naegleria fowleri</name>
    <name type="common">Brain eating amoeba</name>
    <dbReference type="NCBI Taxonomy" id="5763"/>
    <lineage>
        <taxon>Eukaryota</taxon>
        <taxon>Discoba</taxon>
        <taxon>Heterolobosea</taxon>
        <taxon>Tetramitia</taxon>
        <taxon>Eutetramitia</taxon>
        <taxon>Vahlkampfiidae</taxon>
        <taxon>Naegleria</taxon>
    </lineage>
</organism>
<dbReference type="Gene3D" id="3.30.950.10">
    <property type="entry name" value="Methyltransferase, Cobalt-precorrin-4 Transmethylase, Domain 2"/>
    <property type="match status" value="1"/>
</dbReference>
<dbReference type="InterPro" id="IPR008189">
    <property type="entry name" value="rRNA_ssu_MeTfrase_I"/>
</dbReference>
<feature type="domain" description="Tetrapyrrole methylase" evidence="6">
    <location>
        <begin position="136"/>
        <end position="350"/>
    </location>
</feature>
<keyword evidence="1" id="KW-0963">Cytoplasm</keyword>
<dbReference type="CDD" id="cd11648">
    <property type="entry name" value="RsmI"/>
    <property type="match status" value="1"/>
</dbReference>
<reference evidence="7 8" key="1">
    <citation type="journal article" date="2019" name="Sci. Rep.">
        <title>Nanopore sequencing improves the draft genome of the human pathogenic amoeba Naegleria fowleri.</title>
        <authorList>
            <person name="Liechti N."/>
            <person name="Schurch N."/>
            <person name="Bruggmann R."/>
            <person name="Wittwer M."/>
        </authorList>
    </citation>
    <scope>NUCLEOTIDE SEQUENCE [LARGE SCALE GENOMIC DNA]</scope>
    <source>
        <strain evidence="7 8">ATCC 30894</strain>
    </source>
</reference>
<evidence type="ECO:0000313" key="8">
    <source>
        <dbReference type="Proteomes" id="UP000444721"/>
    </source>
</evidence>
<evidence type="ECO:0000313" key="7">
    <source>
        <dbReference type="EMBL" id="KAF0975153.1"/>
    </source>
</evidence>
<evidence type="ECO:0000256" key="1">
    <source>
        <dbReference type="ARBA" id="ARBA00022490"/>
    </source>
</evidence>
<dbReference type="Pfam" id="PF00590">
    <property type="entry name" value="TP_methylase"/>
    <property type="match status" value="1"/>
</dbReference>
<dbReference type="PROSITE" id="PS51257">
    <property type="entry name" value="PROKAR_LIPOPROTEIN"/>
    <property type="match status" value="1"/>
</dbReference>
<proteinExistence type="inferred from homology"/>
<dbReference type="VEuPathDB" id="AmoebaDB:NF0084370"/>
<evidence type="ECO:0000256" key="2">
    <source>
        <dbReference type="ARBA" id="ARBA00022552"/>
    </source>
</evidence>
<keyword evidence="5" id="KW-0949">S-adenosyl-L-methionine</keyword>
<dbReference type="Gene3D" id="3.40.1010.10">
    <property type="entry name" value="Cobalt-precorrin-4 Transmethylase, Domain 1"/>
    <property type="match status" value="1"/>
</dbReference>
<sequence length="379" mass="42885">MLKHKTARFLMTMHSALGCKKTNTTNISLFLQKNSMQLFKNPMNGVIAEYSKSSIKKKSLKDTPPSHHHHEKKASISENLACSNENAELLKNLTINSHPDGDFNTYEQEAIVSEQHHDIKYTKEEETGTLQAPPGLYVVATPIGNMHDLSERARHILKSSQMIACEDTRTTRKLLHFHSLESNPPQHLISFVENKNATEIYSQSRKHLNSILSKLTSSSHVVSLVSECGSPCISDPGWMLVKSCHEHGIPVYSVPGPSSIITALMISGFNGNRFIFEGFLPTIPKKRRKLLQEMKQIQGNRCLVFFENPNRIKQTLQDCLEIFGPQRQIALCFELTKLFERVQRGKLSTIARAMMNEDIKGECTIIIAQDEEKDQIMED</sequence>
<dbReference type="GO" id="GO:0032259">
    <property type="term" value="P:methylation"/>
    <property type="evidence" value="ECO:0007669"/>
    <property type="project" value="UniProtKB-KW"/>
</dbReference>
<dbReference type="EMBL" id="VFQX01000048">
    <property type="protein sequence ID" value="KAF0975153.1"/>
    <property type="molecule type" value="Genomic_DNA"/>
</dbReference>
<comment type="caution">
    <text evidence="7">The sequence shown here is derived from an EMBL/GenBank/DDBJ whole genome shotgun (WGS) entry which is preliminary data.</text>
</comment>
<dbReference type="FunFam" id="3.30.950.10:FF:000002">
    <property type="entry name" value="Ribosomal RNA small subunit methyltransferase I"/>
    <property type="match status" value="1"/>
</dbReference>
<dbReference type="RefSeq" id="XP_044559866.1">
    <property type="nucleotide sequence ID" value="XM_044709482.1"/>
</dbReference>
<evidence type="ECO:0000256" key="4">
    <source>
        <dbReference type="ARBA" id="ARBA00022679"/>
    </source>
</evidence>
<accession>A0A6A5BAZ3</accession>